<evidence type="ECO:0000313" key="2">
    <source>
        <dbReference type="Proteomes" id="UP000708208"/>
    </source>
</evidence>
<comment type="caution">
    <text evidence="1">The sequence shown here is derived from an EMBL/GenBank/DDBJ whole genome shotgun (WGS) entry which is preliminary data.</text>
</comment>
<sequence length="81" mass="9122">MVGGILDVDHCDLKERDQTVTPHVFSPIWCVLLWRWLPSWSSELFNVHRPTHKKKVVQLKGSSSVASLLSSSFLPLAQALP</sequence>
<keyword evidence="2" id="KW-1185">Reference proteome</keyword>
<dbReference type="EMBL" id="CAJVCH010238953">
    <property type="protein sequence ID" value="CAG7732852.1"/>
    <property type="molecule type" value="Genomic_DNA"/>
</dbReference>
<reference evidence="1" key="1">
    <citation type="submission" date="2021-06" db="EMBL/GenBank/DDBJ databases">
        <authorList>
            <person name="Hodson N. C."/>
            <person name="Mongue J. A."/>
            <person name="Jaron S. K."/>
        </authorList>
    </citation>
    <scope>NUCLEOTIDE SEQUENCE</scope>
</reference>
<name>A0A8J2K5W6_9HEXA</name>
<evidence type="ECO:0000313" key="1">
    <source>
        <dbReference type="EMBL" id="CAG7732852.1"/>
    </source>
</evidence>
<proteinExistence type="predicted"/>
<protein>
    <submittedName>
        <fullName evidence="1">Uncharacterized protein</fullName>
    </submittedName>
</protein>
<dbReference type="AlphaFoldDB" id="A0A8J2K5W6"/>
<dbReference type="Proteomes" id="UP000708208">
    <property type="component" value="Unassembled WGS sequence"/>
</dbReference>
<accession>A0A8J2K5W6</accession>
<organism evidence="1 2">
    <name type="scientific">Allacma fusca</name>
    <dbReference type="NCBI Taxonomy" id="39272"/>
    <lineage>
        <taxon>Eukaryota</taxon>
        <taxon>Metazoa</taxon>
        <taxon>Ecdysozoa</taxon>
        <taxon>Arthropoda</taxon>
        <taxon>Hexapoda</taxon>
        <taxon>Collembola</taxon>
        <taxon>Symphypleona</taxon>
        <taxon>Sminthuridae</taxon>
        <taxon>Allacma</taxon>
    </lineage>
</organism>
<gene>
    <name evidence="1" type="ORF">AFUS01_LOCUS21337</name>
</gene>